<evidence type="ECO:0000313" key="1">
    <source>
        <dbReference type="EMBL" id="MDQ9128313.1"/>
    </source>
</evidence>
<dbReference type="Proteomes" id="UP000503464">
    <property type="component" value="Chromosome"/>
</dbReference>
<reference evidence="2" key="2">
    <citation type="submission" date="2022-06" db="EMBL/GenBank/DDBJ databases">
        <title>Genome sequences of seven Enterobacteriaceae strains isolated from Canadian wastewater treatment facilities.</title>
        <authorList>
            <person name="Huang H."/>
            <person name="Chmara J.T."/>
            <person name="Duceppe M.-O."/>
        </authorList>
    </citation>
    <scope>NUCLEOTIDE SEQUENCE</scope>
    <source>
        <strain evidence="2">HH13</strain>
    </source>
</reference>
<protein>
    <submittedName>
        <fullName evidence="2">Uncharacterized protein</fullName>
    </submittedName>
</protein>
<dbReference type="EMBL" id="JAVIGA010000021">
    <property type="protein sequence ID" value="MDQ9128313.1"/>
    <property type="molecule type" value="Genomic_DNA"/>
</dbReference>
<dbReference type="EMBL" id="CP054160">
    <property type="protein sequence ID" value="QKJ60363.1"/>
    <property type="molecule type" value="Genomic_DNA"/>
</dbReference>
<dbReference type="AlphaFoldDB" id="A0AAE7EKH3"/>
<dbReference type="Proteomes" id="UP001224622">
    <property type="component" value="Unassembled WGS sequence"/>
</dbReference>
<evidence type="ECO:0000313" key="3">
    <source>
        <dbReference type="Proteomes" id="UP000503464"/>
    </source>
</evidence>
<reference evidence="3" key="1">
    <citation type="submission" date="2020-03" db="EMBL/GenBank/DDBJ databases">
        <title>Genome sequences of seven Enterobacteriaceae strains isolated from Canadian wastewater treatment facilities.</title>
        <authorList>
            <person name="Huang H."/>
            <person name="Chmara J.T."/>
            <person name="Duceppe M.-O."/>
        </authorList>
    </citation>
    <scope>NUCLEOTIDE SEQUENCE [LARGE SCALE GENOMIC DNA]</scope>
    <source>
        <strain evidence="3">Biosolid 3</strain>
    </source>
</reference>
<gene>
    <name evidence="2" type="ORF">G9399_21265</name>
    <name evidence="1" type="ORF">RDT67_17960</name>
</gene>
<proteinExistence type="predicted"/>
<evidence type="ECO:0000313" key="2">
    <source>
        <dbReference type="EMBL" id="QKJ60363.1"/>
    </source>
</evidence>
<reference evidence="1" key="3">
    <citation type="submission" date="2023-08" db="EMBL/GenBank/DDBJ databases">
        <title>The Comparative Genomic Analysis of Yersiniaceae from Polar Regions.</title>
        <authorList>
            <person name="Goncharov A."/>
            <person name="Aslanov B."/>
            <person name="Kolodzhieva V."/>
            <person name="Azarov D."/>
            <person name="Mochov A."/>
            <person name="Lebedeva E."/>
        </authorList>
    </citation>
    <scope>NUCLEOTIDE SEQUENCE</scope>
    <source>
        <strain evidence="1">Vf</strain>
    </source>
</reference>
<organism evidence="2 3">
    <name type="scientific">Serratia fonticola</name>
    <dbReference type="NCBI Taxonomy" id="47917"/>
    <lineage>
        <taxon>Bacteria</taxon>
        <taxon>Pseudomonadati</taxon>
        <taxon>Pseudomonadota</taxon>
        <taxon>Gammaproteobacteria</taxon>
        <taxon>Enterobacterales</taxon>
        <taxon>Yersiniaceae</taxon>
        <taxon>Serratia</taxon>
    </lineage>
</organism>
<sequence length="48" mass="5647">MTAKLLAAWRGYIFGLCYVCGKYNDHYIIDIQHKQMNSTVILGMELWH</sequence>
<accession>A0AAE7EKH3</accession>
<name>A0AAE7EKH3_SERFO</name>
<dbReference type="RefSeq" id="WP_161629485.1">
    <property type="nucleotide sequence ID" value="NZ_CAMKUK010000010.1"/>
</dbReference>